<dbReference type="OrthoDB" id="2921803at2759"/>
<feature type="compositionally biased region" description="Basic residues" evidence="1">
    <location>
        <begin position="42"/>
        <end position="57"/>
    </location>
</feature>
<accession>A0A0C3PRB0</accession>
<keyword evidence="2" id="KW-0472">Membrane</keyword>
<sequence length="449" mass="51167">MPSPVGDDSWLSALTVPLILGACVAFVVVMGTGPTEPSRPLPRSHRKRTPKSRKREKERKDSLSDWEMIPVSRNIPTEIVEHIIDFLQDDKPTLKACALAGRAWISRARHHLHSTITIKRGGPDPYKLWLLPAVARCVRRVNVRDGLWDELNRSVLVELGYIEQLRLRSSHEETYPTLPIAEFPKLPGLVELRLHNISFSSRQELYTVLKRLAKLSTLHIDLTPMNYVDHLPQGDTQPETAPFARPTFSLPLAQVHLSVRSRPGSVAQDILAIAGSSLKELSVVIVTLSSTLHSTLRTVTDLRLRHNTSLETFSLHFLWGDPLWYAPSQRLEQDKHIASSMLACIRSPCLHTLHFRIVVPLEDDPERWLRFLDVRFLDGFARPPSNVMLGVEESERALARSKGLQKVKLELRFMGELLAWMYVGVRRHIEGQLPELRRRKMLEISFSRS</sequence>
<reference evidence="3 4" key="1">
    <citation type="journal article" date="2014" name="PLoS Genet.">
        <title>Analysis of the Phlebiopsis gigantea genome, transcriptome and secretome provides insight into its pioneer colonization strategies of wood.</title>
        <authorList>
            <person name="Hori C."/>
            <person name="Ishida T."/>
            <person name="Igarashi K."/>
            <person name="Samejima M."/>
            <person name="Suzuki H."/>
            <person name="Master E."/>
            <person name="Ferreira P."/>
            <person name="Ruiz-Duenas F.J."/>
            <person name="Held B."/>
            <person name="Canessa P."/>
            <person name="Larrondo L.F."/>
            <person name="Schmoll M."/>
            <person name="Druzhinina I.S."/>
            <person name="Kubicek C.P."/>
            <person name="Gaskell J.A."/>
            <person name="Kersten P."/>
            <person name="St John F."/>
            <person name="Glasner J."/>
            <person name="Sabat G."/>
            <person name="Splinter BonDurant S."/>
            <person name="Syed K."/>
            <person name="Yadav J."/>
            <person name="Mgbeahuruike A.C."/>
            <person name="Kovalchuk A."/>
            <person name="Asiegbu F.O."/>
            <person name="Lackner G."/>
            <person name="Hoffmeister D."/>
            <person name="Rencoret J."/>
            <person name="Gutierrez A."/>
            <person name="Sun H."/>
            <person name="Lindquist E."/>
            <person name="Barry K."/>
            <person name="Riley R."/>
            <person name="Grigoriev I.V."/>
            <person name="Henrissat B."/>
            <person name="Kues U."/>
            <person name="Berka R.M."/>
            <person name="Martinez A.T."/>
            <person name="Covert S.F."/>
            <person name="Blanchette R.A."/>
            <person name="Cullen D."/>
        </authorList>
    </citation>
    <scope>NUCLEOTIDE SEQUENCE [LARGE SCALE GENOMIC DNA]</scope>
    <source>
        <strain evidence="3 4">11061_1 CR5-6</strain>
    </source>
</reference>
<dbReference type="EMBL" id="KN840462">
    <property type="protein sequence ID" value="KIP09723.1"/>
    <property type="molecule type" value="Genomic_DNA"/>
</dbReference>
<feature type="transmembrane region" description="Helical" evidence="2">
    <location>
        <begin position="12"/>
        <end position="33"/>
    </location>
</feature>
<feature type="region of interest" description="Disordered" evidence="1">
    <location>
        <begin position="35"/>
        <end position="61"/>
    </location>
</feature>
<dbReference type="HOGENOM" id="CLU_609885_0_0_1"/>
<dbReference type="Proteomes" id="UP000053257">
    <property type="component" value="Unassembled WGS sequence"/>
</dbReference>
<evidence type="ECO:0000256" key="1">
    <source>
        <dbReference type="SAM" id="MobiDB-lite"/>
    </source>
</evidence>
<evidence type="ECO:0000313" key="3">
    <source>
        <dbReference type="EMBL" id="KIP09723.1"/>
    </source>
</evidence>
<evidence type="ECO:0000256" key="2">
    <source>
        <dbReference type="SAM" id="Phobius"/>
    </source>
</evidence>
<name>A0A0C3PRB0_PHLG1</name>
<evidence type="ECO:0000313" key="4">
    <source>
        <dbReference type="Proteomes" id="UP000053257"/>
    </source>
</evidence>
<organism evidence="3 4">
    <name type="scientific">Phlebiopsis gigantea (strain 11061_1 CR5-6)</name>
    <name type="common">White-rot fungus</name>
    <name type="synonym">Peniophora gigantea</name>
    <dbReference type="NCBI Taxonomy" id="745531"/>
    <lineage>
        <taxon>Eukaryota</taxon>
        <taxon>Fungi</taxon>
        <taxon>Dikarya</taxon>
        <taxon>Basidiomycota</taxon>
        <taxon>Agaricomycotina</taxon>
        <taxon>Agaricomycetes</taxon>
        <taxon>Polyporales</taxon>
        <taxon>Phanerochaetaceae</taxon>
        <taxon>Phlebiopsis</taxon>
    </lineage>
</organism>
<dbReference type="AlphaFoldDB" id="A0A0C3PRB0"/>
<gene>
    <name evidence="3" type="ORF">PHLGIDRAFT_126031</name>
</gene>
<proteinExistence type="predicted"/>
<evidence type="ECO:0008006" key="5">
    <source>
        <dbReference type="Google" id="ProtNLM"/>
    </source>
</evidence>
<protein>
    <recommendedName>
        <fullName evidence="5">F-box domain-containing protein</fullName>
    </recommendedName>
</protein>
<keyword evidence="2" id="KW-1133">Transmembrane helix</keyword>
<keyword evidence="2" id="KW-0812">Transmembrane</keyword>
<keyword evidence="4" id="KW-1185">Reference proteome</keyword>